<evidence type="ECO:0000256" key="3">
    <source>
        <dbReference type="ARBA" id="ARBA00022963"/>
    </source>
</evidence>
<dbReference type="Proteomes" id="UP000324585">
    <property type="component" value="Unassembled WGS sequence"/>
</dbReference>
<dbReference type="PANTHER" id="PTHR10272">
    <property type="entry name" value="PLATELET-ACTIVATING FACTOR ACETYLHYDROLASE"/>
    <property type="match status" value="1"/>
</dbReference>
<evidence type="ECO:0000313" key="6">
    <source>
        <dbReference type="Proteomes" id="UP000324585"/>
    </source>
</evidence>
<gene>
    <name evidence="5" type="ORF">FVE85_7263</name>
</gene>
<keyword evidence="6" id="KW-1185">Reference proteome</keyword>
<dbReference type="Gene3D" id="3.40.50.1820">
    <property type="entry name" value="alpha/beta hydrolase"/>
    <property type="match status" value="1"/>
</dbReference>
<reference evidence="6" key="1">
    <citation type="journal article" date="2019" name="Nat. Commun.">
        <title>Expansion of phycobilisome linker gene families in mesophilic red algae.</title>
        <authorList>
            <person name="Lee J."/>
            <person name="Kim D."/>
            <person name="Bhattacharya D."/>
            <person name="Yoon H.S."/>
        </authorList>
    </citation>
    <scope>NUCLEOTIDE SEQUENCE [LARGE SCALE GENOMIC DNA]</scope>
    <source>
        <strain evidence="6">CCMP 1328</strain>
    </source>
</reference>
<dbReference type="OMA" id="HKEINAG"/>
<accession>A0A5J4Z950</accession>
<dbReference type="PANTHER" id="PTHR10272:SF0">
    <property type="entry name" value="PLATELET-ACTIVATING FACTOR ACETYLHYDROLASE"/>
    <property type="match status" value="1"/>
</dbReference>
<dbReference type="OrthoDB" id="2363873at2759"/>
<keyword evidence="4" id="KW-0443">Lipid metabolism</keyword>
<evidence type="ECO:0000256" key="2">
    <source>
        <dbReference type="ARBA" id="ARBA00022801"/>
    </source>
</evidence>
<dbReference type="SUPFAM" id="SSF53474">
    <property type="entry name" value="alpha/beta-Hydrolases"/>
    <property type="match status" value="1"/>
</dbReference>
<keyword evidence="3" id="KW-0442">Lipid degradation</keyword>
<comment type="caution">
    <text evidence="5">The sequence shown here is derived from an EMBL/GenBank/DDBJ whole genome shotgun (WGS) entry which is preliminary data.</text>
</comment>
<evidence type="ECO:0000313" key="5">
    <source>
        <dbReference type="EMBL" id="KAA8499678.1"/>
    </source>
</evidence>
<sequence length="464" mass="50387">MSAFVAARVGAGPFRRSPIGGSGCCSGLCWSGSHSGRTIATTTGKKSVRTGVLCMQLEAGVVNEMVSWSSWVPWATTLAGGSAALVVSLRAWLLNRMRLALTAPTGPYVPGSIDVKCKDSDLVFRLFYPSSLSPAEVPPLDALDKWIPGVDESEFNMYVRGLLQSLGMDRRLYRILLSFIAQARIRAAPNAPAAMDAGKLPLVIFSHGLHGLRSTYSVHCTELASHGFCVAAIEHNDGSASFSVRPTGQVTEFQPVPVDARGTEREFEFRNAQLRTRVGEVVSLLDALDRGTSLHVTSQMEKVGLAGRLDTTQLHLSGHSFGAATALELAWDLVKQGRQVQSCVALDSWLFPVSEHVFKSRVDEHVSLAFVNNSQFQWETNLQRMASFEKRVQVTLVGASHQTQSDLLILVPELLLRLIGMTADGMNAHESLAISNELALRFLLGGKLAAESFRPSDLVAWDQL</sequence>
<protein>
    <recommendedName>
        <fullName evidence="1">1-alkyl-2-acetylglycerophosphocholine esterase</fullName>
        <ecNumber evidence="1">3.1.1.47</ecNumber>
    </recommendedName>
</protein>
<dbReference type="GO" id="GO:0016042">
    <property type="term" value="P:lipid catabolic process"/>
    <property type="evidence" value="ECO:0007669"/>
    <property type="project" value="UniProtKB-KW"/>
</dbReference>
<dbReference type="EMBL" id="VRMN01000001">
    <property type="protein sequence ID" value="KAA8499678.1"/>
    <property type="molecule type" value="Genomic_DNA"/>
</dbReference>
<evidence type="ECO:0000256" key="4">
    <source>
        <dbReference type="ARBA" id="ARBA00023098"/>
    </source>
</evidence>
<dbReference type="Pfam" id="PF03403">
    <property type="entry name" value="PAF-AH_p_II"/>
    <property type="match status" value="1"/>
</dbReference>
<proteinExistence type="predicted"/>
<name>A0A5J4Z950_PORPP</name>
<evidence type="ECO:0000256" key="1">
    <source>
        <dbReference type="ARBA" id="ARBA00013201"/>
    </source>
</evidence>
<dbReference type="AlphaFoldDB" id="A0A5J4Z950"/>
<dbReference type="GO" id="GO:0003847">
    <property type="term" value="F:1-alkyl-2-acetylglycerophosphocholine esterase activity"/>
    <property type="evidence" value="ECO:0007669"/>
    <property type="project" value="UniProtKB-EC"/>
</dbReference>
<dbReference type="InterPro" id="IPR029058">
    <property type="entry name" value="AB_hydrolase_fold"/>
</dbReference>
<keyword evidence="2 5" id="KW-0378">Hydrolase</keyword>
<dbReference type="EC" id="3.1.1.47" evidence="1"/>
<organism evidence="5 6">
    <name type="scientific">Porphyridium purpureum</name>
    <name type="common">Red alga</name>
    <name type="synonym">Porphyridium cruentum</name>
    <dbReference type="NCBI Taxonomy" id="35688"/>
    <lineage>
        <taxon>Eukaryota</taxon>
        <taxon>Rhodophyta</taxon>
        <taxon>Bangiophyceae</taxon>
        <taxon>Porphyridiales</taxon>
        <taxon>Porphyridiaceae</taxon>
        <taxon>Porphyridium</taxon>
    </lineage>
</organism>